<proteinExistence type="predicted"/>
<evidence type="ECO:0000313" key="2">
    <source>
        <dbReference type="Proteomes" id="UP000768646"/>
    </source>
</evidence>
<accession>A0ACB7CHJ2</accession>
<comment type="caution">
    <text evidence="1">The sequence shown here is derived from an EMBL/GenBank/DDBJ whole genome shotgun (WGS) entry which is preliminary data.</text>
</comment>
<evidence type="ECO:0000313" key="1">
    <source>
        <dbReference type="EMBL" id="KAG4304744.1"/>
    </source>
</evidence>
<dbReference type="Proteomes" id="UP000768646">
    <property type="component" value="Unassembled WGS sequence"/>
</dbReference>
<dbReference type="EMBL" id="JABTEG010000006">
    <property type="protein sequence ID" value="KAG4304744.1"/>
    <property type="molecule type" value="Genomic_DNA"/>
</dbReference>
<protein>
    <submittedName>
        <fullName evidence="1">Uncharacterized protein</fullName>
    </submittedName>
</protein>
<name>A0ACB7CHJ2_9ASCO</name>
<reference evidence="1 2" key="1">
    <citation type="journal article" date="2021" name="Commun. Biol.">
        <title>Genomic insights into the host specific adaptation of the Pneumocystis genus.</title>
        <authorList>
            <person name="Cisse O.H."/>
            <person name="Ma L."/>
            <person name="Dekker J.P."/>
            <person name="Khil P.P."/>
            <person name="Youn J.-H."/>
            <person name="Brenchley J.M."/>
            <person name="Blair R."/>
            <person name="Pahar B."/>
            <person name="Chabe M."/>
            <person name="Van Rompay K.K.A."/>
            <person name="Keesler R."/>
            <person name="Sukura A."/>
            <person name="Hirsch V."/>
            <person name="Kutty G."/>
            <person name="Liu Y."/>
            <person name="Peng L."/>
            <person name="Chen J."/>
            <person name="Song J."/>
            <person name="Weissenbacher-Lang C."/>
            <person name="Xu J."/>
            <person name="Upham N.S."/>
            <person name="Stajich J.E."/>
            <person name="Cuomo C.A."/>
            <person name="Cushion M.T."/>
            <person name="Kovacs J.A."/>
        </authorList>
    </citation>
    <scope>NUCLEOTIDE SEQUENCE [LARGE SCALE GENOMIC DNA]</scope>
    <source>
        <strain evidence="1 2">RABM</strain>
    </source>
</reference>
<sequence>MSFLRGFNYIFDTFQQYFYHLKSLFYHLQMFCLNPLQSLLRAYPDLTSMSLMLITLYISLYILGRTFRKFKIFLRIVIFLMILLSTIYTLQNVFSLIDKKSTQKGQLHLYFYSLSINISVDASVFISWSSRLNGFDHSETTIGLSIFEDDVLFFVTPFASSLVGTSSHQWILPAHQSLITILAADSRCGTPPFPSRPFFLAT</sequence>
<keyword evidence="2" id="KW-1185">Reference proteome</keyword>
<organism evidence="1 2">
    <name type="scientific">Pneumocystis oryctolagi</name>
    <dbReference type="NCBI Taxonomy" id="42067"/>
    <lineage>
        <taxon>Eukaryota</taxon>
        <taxon>Fungi</taxon>
        <taxon>Dikarya</taxon>
        <taxon>Ascomycota</taxon>
        <taxon>Taphrinomycotina</taxon>
        <taxon>Pneumocystomycetes</taxon>
        <taxon>Pneumocystaceae</taxon>
        <taxon>Pneumocystis</taxon>
    </lineage>
</organism>
<gene>
    <name evidence="1" type="ORF">PORY_001797</name>
</gene>